<protein>
    <recommendedName>
        <fullName evidence="2">Uridine phosphorylase</fullName>
        <ecNumber evidence="1">2.4.2.3</ecNumber>
    </recommendedName>
</protein>
<evidence type="ECO:0000313" key="8">
    <source>
        <dbReference type="EMBL" id="TXK00248.1"/>
    </source>
</evidence>
<dbReference type="NCBIfam" id="TIGR00107">
    <property type="entry name" value="deoD"/>
    <property type="match status" value="1"/>
</dbReference>
<dbReference type="EC" id="2.4.2.3" evidence="1"/>
<evidence type="ECO:0000256" key="1">
    <source>
        <dbReference type="ARBA" id="ARBA00011888"/>
    </source>
</evidence>
<keyword evidence="10" id="KW-1185">Reference proteome</keyword>
<dbReference type="Pfam" id="PF01048">
    <property type="entry name" value="PNP_UDP_1"/>
    <property type="match status" value="1"/>
</dbReference>
<dbReference type="PANTHER" id="PTHR43691:SF11">
    <property type="entry name" value="FI09636P-RELATED"/>
    <property type="match status" value="1"/>
</dbReference>
<accession>A0A418N3X7</accession>
<dbReference type="GO" id="GO:0004850">
    <property type="term" value="F:uridine phosphorylase activity"/>
    <property type="evidence" value="ECO:0007669"/>
    <property type="project" value="UniProtKB-EC"/>
</dbReference>
<dbReference type="Gene3D" id="3.40.50.1580">
    <property type="entry name" value="Nucleoside phosphorylase domain"/>
    <property type="match status" value="1"/>
</dbReference>
<dbReference type="RefSeq" id="WP_119641390.1">
    <property type="nucleotide sequence ID" value="NZ_QXFJ01000030.1"/>
</dbReference>
<dbReference type="EMBL" id="QXFJ01000030">
    <property type="protein sequence ID" value="RIV68552.1"/>
    <property type="molecule type" value="Genomic_DNA"/>
</dbReference>
<evidence type="ECO:0000256" key="2">
    <source>
        <dbReference type="ARBA" id="ARBA00021980"/>
    </source>
</evidence>
<dbReference type="OrthoDB" id="9782889at2"/>
<dbReference type="PANTHER" id="PTHR43691">
    <property type="entry name" value="URIDINE PHOSPHORYLASE"/>
    <property type="match status" value="1"/>
</dbReference>
<keyword evidence="3 7" id="KW-0328">Glycosyltransferase</keyword>
<sequence length="234" mass="25712">MSIHIEAKKGEIAETVLMPGDPLRAKWIAETFLDDPVCYNRIRGMLGYTGTYKGHRVSVQGSGMGMPSSMIYFHELIKDYGVKNIIRVGSAGSYQEDVKVNDVVLAMAASTTSGMNNSRFLNSDYSPTADFELFQKAVNYAKEHNIPVKAGNILSSDEFYGDDPEEYKLWAQYGILCVEMETAGLYTVAAKYNIKALTVLTISDSLVTGERLSAKARENSFTDMVEIALAAAIS</sequence>
<reference evidence="7 9" key="1">
    <citation type="submission" date="2018-08" db="EMBL/GenBank/DDBJ databases">
        <title>Proposal of Muricauda 72 sp.nov. and Muricauda NH166 sp.nov., isolated from seawater.</title>
        <authorList>
            <person name="Cheng H."/>
            <person name="Wu Y.-H."/>
            <person name="Guo L.-L."/>
            <person name="Xu X.-W."/>
        </authorList>
    </citation>
    <scope>NUCLEOTIDE SEQUENCE [LARGE SCALE GENOMIC DNA]</scope>
    <source>
        <strain evidence="7 9">NH166</strain>
    </source>
</reference>
<keyword evidence="4 7" id="KW-0808">Transferase</keyword>
<evidence type="ECO:0000256" key="3">
    <source>
        <dbReference type="ARBA" id="ARBA00022676"/>
    </source>
</evidence>
<dbReference type="GO" id="GO:0004731">
    <property type="term" value="F:purine-nucleoside phosphorylase activity"/>
    <property type="evidence" value="ECO:0007669"/>
    <property type="project" value="InterPro"/>
</dbReference>
<dbReference type="Proteomes" id="UP000284189">
    <property type="component" value="Unassembled WGS sequence"/>
</dbReference>
<dbReference type="InterPro" id="IPR035994">
    <property type="entry name" value="Nucleoside_phosphorylase_sf"/>
</dbReference>
<gene>
    <name evidence="7" type="primary">deoD</name>
    <name evidence="7" type="ORF">D2U88_15190</name>
    <name evidence="8" type="ORF">FQ019_15020</name>
</gene>
<dbReference type="InterPro" id="IPR000845">
    <property type="entry name" value="Nucleoside_phosphorylase_d"/>
</dbReference>
<evidence type="ECO:0000313" key="9">
    <source>
        <dbReference type="Proteomes" id="UP000284189"/>
    </source>
</evidence>
<dbReference type="NCBIfam" id="NF004489">
    <property type="entry name" value="PRK05819.1"/>
    <property type="match status" value="1"/>
</dbReference>
<evidence type="ECO:0000256" key="5">
    <source>
        <dbReference type="ARBA" id="ARBA00048447"/>
    </source>
</evidence>
<dbReference type="AlphaFoldDB" id="A0A418N3X7"/>
<evidence type="ECO:0000259" key="6">
    <source>
        <dbReference type="Pfam" id="PF01048"/>
    </source>
</evidence>
<reference evidence="8 10" key="2">
    <citation type="submission" date="2019-07" db="EMBL/GenBank/DDBJ databases">
        <title>Draft genome of two Muricauda strains isolated from deep sea.</title>
        <authorList>
            <person name="Sun C."/>
        </authorList>
    </citation>
    <scope>NUCLEOTIDE SEQUENCE [LARGE SCALE GENOMIC DNA]</scope>
    <source>
        <strain evidence="8 10">NH166</strain>
    </source>
</reference>
<name>A0A418N3X7_9FLAO</name>
<comment type="caution">
    <text evidence="7">The sequence shown here is derived from an EMBL/GenBank/DDBJ whole genome shotgun (WGS) entry which is preliminary data.</text>
</comment>
<dbReference type="CDD" id="cd09006">
    <property type="entry name" value="PNP_EcPNPI-like"/>
    <property type="match status" value="1"/>
</dbReference>
<dbReference type="GO" id="GO:0005829">
    <property type="term" value="C:cytosol"/>
    <property type="evidence" value="ECO:0007669"/>
    <property type="project" value="TreeGrafter"/>
</dbReference>
<evidence type="ECO:0000313" key="7">
    <source>
        <dbReference type="EMBL" id="RIV68552.1"/>
    </source>
</evidence>
<feature type="domain" description="Nucleoside phosphorylase" evidence="6">
    <location>
        <begin position="16"/>
        <end position="222"/>
    </location>
</feature>
<evidence type="ECO:0000256" key="4">
    <source>
        <dbReference type="ARBA" id="ARBA00022679"/>
    </source>
</evidence>
<dbReference type="Proteomes" id="UP000321528">
    <property type="component" value="Unassembled WGS sequence"/>
</dbReference>
<dbReference type="EMBL" id="VNWL01000029">
    <property type="protein sequence ID" value="TXK00248.1"/>
    <property type="molecule type" value="Genomic_DNA"/>
</dbReference>
<dbReference type="HAMAP" id="MF_01627">
    <property type="entry name" value="Pur_nucleosid_phosp"/>
    <property type="match status" value="1"/>
</dbReference>
<evidence type="ECO:0000313" key="10">
    <source>
        <dbReference type="Proteomes" id="UP000321528"/>
    </source>
</evidence>
<dbReference type="SUPFAM" id="SSF53167">
    <property type="entry name" value="Purine and uridine phosphorylases"/>
    <property type="match status" value="1"/>
</dbReference>
<dbReference type="InterPro" id="IPR004402">
    <property type="entry name" value="DeoD-type"/>
</dbReference>
<dbReference type="GO" id="GO:0006152">
    <property type="term" value="P:purine nucleoside catabolic process"/>
    <property type="evidence" value="ECO:0007669"/>
    <property type="project" value="TreeGrafter"/>
</dbReference>
<organism evidence="7 9">
    <name type="scientific">Flagellimonas aequoris</name>
    <dbReference type="NCBI Taxonomy" id="2306997"/>
    <lineage>
        <taxon>Bacteria</taxon>
        <taxon>Pseudomonadati</taxon>
        <taxon>Bacteroidota</taxon>
        <taxon>Flavobacteriia</taxon>
        <taxon>Flavobacteriales</taxon>
        <taxon>Flavobacteriaceae</taxon>
        <taxon>Flagellimonas</taxon>
    </lineage>
</organism>
<proteinExistence type="inferred from homology"/>
<comment type="catalytic activity">
    <reaction evidence="5">
        <text>uridine + phosphate = alpha-D-ribose 1-phosphate + uracil</text>
        <dbReference type="Rhea" id="RHEA:24388"/>
        <dbReference type="ChEBI" id="CHEBI:16704"/>
        <dbReference type="ChEBI" id="CHEBI:17568"/>
        <dbReference type="ChEBI" id="CHEBI:43474"/>
        <dbReference type="ChEBI" id="CHEBI:57720"/>
        <dbReference type="EC" id="2.4.2.3"/>
    </reaction>
</comment>